<dbReference type="Gene3D" id="3.30.2030.10">
    <property type="entry name" value="YwmB-like"/>
    <property type="match status" value="1"/>
</dbReference>
<dbReference type="Pfam" id="PF08680">
    <property type="entry name" value="DUF1779"/>
    <property type="match status" value="1"/>
</dbReference>
<evidence type="ECO:0008006" key="4">
    <source>
        <dbReference type="Google" id="ProtNLM"/>
    </source>
</evidence>
<proteinExistence type="predicted"/>
<gene>
    <name evidence="2" type="ORF">GCM10007971_03340</name>
</gene>
<evidence type="ECO:0000313" key="3">
    <source>
        <dbReference type="Proteomes" id="UP000624041"/>
    </source>
</evidence>
<comment type="caution">
    <text evidence="2">The sequence shown here is derived from an EMBL/GenBank/DDBJ whole genome shotgun (WGS) entry which is preliminary data.</text>
</comment>
<keyword evidence="1" id="KW-0732">Signal</keyword>
<organism evidence="2 3">
    <name type="scientific">Oceanobacillus indicireducens</name>
    <dbReference type="NCBI Taxonomy" id="1004261"/>
    <lineage>
        <taxon>Bacteria</taxon>
        <taxon>Bacillati</taxon>
        <taxon>Bacillota</taxon>
        <taxon>Bacilli</taxon>
        <taxon>Bacillales</taxon>
        <taxon>Bacillaceae</taxon>
        <taxon>Oceanobacillus</taxon>
    </lineage>
</organism>
<dbReference type="EMBL" id="BMOS01000002">
    <property type="protein sequence ID" value="GGN50128.1"/>
    <property type="molecule type" value="Genomic_DNA"/>
</dbReference>
<dbReference type="Gene3D" id="3.30.360.40">
    <property type="entry name" value="YwmB-like"/>
    <property type="match status" value="1"/>
</dbReference>
<dbReference type="Proteomes" id="UP000624041">
    <property type="component" value="Unassembled WGS sequence"/>
</dbReference>
<sequence length="238" mass="27264">MQQFIISFLIATFITLTGSTPAHTEIDPLHTLTEITTTNQLPLTGWEVTLKETIHTTDFEQIVNDKKNSYFVSRTEDENSIIFNFVSADKPALITTQKRMIIAKENPGQVELIAVLKGDSWNESVQQEYDETRKNLLNKLFHTNVKSFTCIEVIEDDTIGNRAIMENLTESLQLVHIEEQYDSYEMSKLKKLIYGYTPLWNDKFILEGIPYNVQIATAEKESGELVYTIGTPILITEY</sequence>
<dbReference type="SUPFAM" id="SSF143842">
    <property type="entry name" value="YwmB-like"/>
    <property type="match status" value="1"/>
</dbReference>
<feature type="chain" id="PRO_5038137963" description="TATA-box binding" evidence="1">
    <location>
        <begin position="25"/>
        <end position="238"/>
    </location>
</feature>
<reference evidence="2" key="1">
    <citation type="journal article" date="2014" name="Int. J. Syst. Evol. Microbiol.">
        <title>Complete genome sequence of Corynebacterium casei LMG S-19264T (=DSM 44701T), isolated from a smear-ripened cheese.</title>
        <authorList>
            <consortium name="US DOE Joint Genome Institute (JGI-PGF)"/>
            <person name="Walter F."/>
            <person name="Albersmeier A."/>
            <person name="Kalinowski J."/>
            <person name="Ruckert C."/>
        </authorList>
    </citation>
    <scope>NUCLEOTIDE SEQUENCE</scope>
    <source>
        <strain evidence="2">JCM 17251</strain>
    </source>
</reference>
<dbReference type="InterPro" id="IPR036209">
    <property type="entry name" value="YwmB-like_sf"/>
</dbReference>
<evidence type="ECO:0000313" key="2">
    <source>
        <dbReference type="EMBL" id="GGN50128.1"/>
    </source>
</evidence>
<keyword evidence="3" id="KW-1185">Reference proteome</keyword>
<feature type="signal peptide" evidence="1">
    <location>
        <begin position="1"/>
        <end position="24"/>
    </location>
</feature>
<protein>
    <recommendedName>
        <fullName evidence="4">TATA-box binding</fullName>
    </recommendedName>
</protein>
<name>A0A917XRR8_9BACI</name>
<reference evidence="2" key="2">
    <citation type="submission" date="2020-09" db="EMBL/GenBank/DDBJ databases">
        <authorList>
            <person name="Sun Q."/>
            <person name="Ohkuma M."/>
        </authorList>
    </citation>
    <scope>NUCLEOTIDE SEQUENCE</scope>
    <source>
        <strain evidence="2">JCM 17251</strain>
    </source>
</reference>
<accession>A0A917XRR8</accession>
<dbReference type="InterPro" id="IPR014794">
    <property type="entry name" value="DUF1779"/>
</dbReference>
<evidence type="ECO:0000256" key="1">
    <source>
        <dbReference type="SAM" id="SignalP"/>
    </source>
</evidence>
<dbReference type="RefSeq" id="WP_188855777.1">
    <property type="nucleotide sequence ID" value="NZ_BMOS01000002.1"/>
</dbReference>
<dbReference type="AlphaFoldDB" id="A0A917XRR8"/>